<reference evidence="3" key="1">
    <citation type="submission" date="2021-03" db="EMBL/GenBank/DDBJ databases">
        <authorList>
            <person name="Bekaert M."/>
        </authorList>
    </citation>
    <scope>NUCLEOTIDE SEQUENCE</scope>
</reference>
<feature type="chain" id="PRO_5035781522" evidence="1">
    <location>
        <begin position="25"/>
        <end position="238"/>
    </location>
</feature>
<dbReference type="Pfam" id="PF00095">
    <property type="entry name" value="WAP"/>
    <property type="match status" value="1"/>
</dbReference>
<dbReference type="AlphaFoldDB" id="A0A8S3TVV2"/>
<feature type="signal peptide" evidence="1">
    <location>
        <begin position="1"/>
        <end position="24"/>
    </location>
</feature>
<dbReference type="InterPro" id="IPR042357">
    <property type="entry name" value="WFDC1"/>
</dbReference>
<dbReference type="OrthoDB" id="5989673at2759"/>
<evidence type="ECO:0000313" key="4">
    <source>
        <dbReference type="Proteomes" id="UP000683360"/>
    </source>
</evidence>
<dbReference type="GO" id="GO:0001558">
    <property type="term" value="P:regulation of cell growth"/>
    <property type="evidence" value="ECO:0007669"/>
    <property type="project" value="TreeGrafter"/>
</dbReference>
<keyword evidence="1" id="KW-0732">Signal</keyword>
<name>A0A8S3TVV2_MYTED</name>
<evidence type="ECO:0000259" key="2">
    <source>
        <dbReference type="Pfam" id="PF00095"/>
    </source>
</evidence>
<protein>
    <submittedName>
        <fullName evidence="3">WFDC1</fullName>
    </submittedName>
</protein>
<gene>
    <name evidence="3" type="ORF">MEDL_50269</name>
</gene>
<dbReference type="Proteomes" id="UP000683360">
    <property type="component" value="Unassembled WGS sequence"/>
</dbReference>
<accession>A0A8S3TVV2</accession>
<sequence length="238" mass="26642">MASIFIKMLTFNVVTGVLFGVSLGKVVYDVDFDDDDGKWLSDDENYETSKDYLGDSVAGLVLQDNEKCPPLPEVISSSACMATPCFHDKDCGTSEGRCCDNGCVFTCFSYPIGPTYIDWVREPRRQQVNGISWLMKGPNLAEELEPCSTTYHEDEDPLLCPTGYICHVERLGNSKKDVPNLGHCIPEKDVFPTVDPNPSRHLETDCYLEKYLMADGAKIKVRNRTCYCKQGFLSCLKD</sequence>
<dbReference type="InterPro" id="IPR008197">
    <property type="entry name" value="WAP_dom"/>
</dbReference>
<dbReference type="GO" id="GO:0005615">
    <property type="term" value="C:extracellular space"/>
    <property type="evidence" value="ECO:0007669"/>
    <property type="project" value="TreeGrafter"/>
</dbReference>
<evidence type="ECO:0000313" key="3">
    <source>
        <dbReference type="EMBL" id="CAG2237818.1"/>
    </source>
</evidence>
<dbReference type="PANTHER" id="PTHR14308">
    <property type="entry name" value="WAP FOUR-DISULFIDE CORE DOMAIN PROTEIN 1"/>
    <property type="match status" value="1"/>
</dbReference>
<keyword evidence="4" id="KW-1185">Reference proteome</keyword>
<dbReference type="EMBL" id="CAJPWZ010002407">
    <property type="protein sequence ID" value="CAG2237818.1"/>
    <property type="molecule type" value="Genomic_DNA"/>
</dbReference>
<dbReference type="GO" id="GO:0030414">
    <property type="term" value="F:peptidase inhibitor activity"/>
    <property type="evidence" value="ECO:0007669"/>
    <property type="project" value="InterPro"/>
</dbReference>
<comment type="caution">
    <text evidence="3">The sequence shown here is derived from an EMBL/GenBank/DDBJ whole genome shotgun (WGS) entry which is preliminary data.</text>
</comment>
<proteinExistence type="predicted"/>
<feature type="domain" description="WAP" evidence="2">
    <location>
        <begin position="67"/>
        <end position="108"/>
    </location>
</feature>
<dbReference type="PANTHER" id="PTHR14308:SF0">
    <property type="entry name" value="WAP FOUR-DISULFIDE CORE DOMAIN PROTEIN 1"/>
    <property type="match status" value="1"/>
</dbReference>
<evidence type="ECO:0000256" key="1">
    <source>
        <dbReference type="SAM" id="SignalP"/>
    </source>
</evidence>
<organism evidence="3 4">
    <name type="scientific">Mytilus edulis</name>
    <name type="common">Blue mussel</name>
    <dbReference type="NCBI Taxonomy" id="6550"/>
    <lineage>
        <taxon>Eukaryota</taxon>
        <taxon>Metazoa</taxon>
        <taxon>Spiralia</taxon>
        <taxon>Lophotrochozoa</taxon>
        <taxon>Mollusca</taxon>
        <taxon>Bivalvia</taxon>
        <taxon>Autobranchia</taxon>
        <taxon>Pteriomorphia</taxon>
        <taxon>Mytilida</taxon>
        <taxon>Mytiloidea</taxon>
        <taxon>Mytilidae</taxon>
        <taxon>Mytilinae</taxon>
        <taxon>Mytilus</taxon>
    </lineage>
</organism>